<sequence length="250" mass="26754">MSDELNLLVLTAFLGFCRIGACFIVMPGLSSARVPTQIRLFVAVAITLALLMNLSGFIRPAVDRNPNTLLLLIGSELLVGTLIGLTARIYTLALSFIGQGIATLVGYGAVGGTAIEENEPQAPLASIISLAALLLLFSLDFHHEVVRALVESYQVIPVETLFDPQGALVDLGDTMRDAFMVMLRLGSPFIAYAILVNVAIGFVNKLTPQIPVYFISLPFVIAGGMLLLYFGASTFLTLFGDAFMPVTIGR</sequence>
<dbReference type="InterPro" id="IPR006303">
    <property type="entry name" value="FliR"/>
</dbReference>
<evidence type="ECO:0000256" key="4">
    <source>
        <dbReference type="ARBA" id="ARBA00022475"/>
    </source>
</evidence>
<feature type="transmembrane region" description="Helical" evidence="10">
    <location>
        <begin position="122"/>
        <end position="139"/>
    </location>
</feature>
<feature type="transmembrane region" description="Helical" evidence="10">
    <location>
        <begin position="96"/>
        <end position="115"/>
    </location>
</feature>
<reference evidence="11" key="1">
    <citation type="submission" date="2021-03" db="EMBL/GenBank/DDBJ databases">
        <title>Genome sequencing and assembly of Tianweitania sediminis.</title>
        <authorList>
            <person name="Chhetri G."/>
        </authorList>
    </citation>
    <scope>NUCLEOTIDE SEQUENCE</scope>
    <source>
        <strain evidence="11">Z8</strain>
    </source>
</reference>
<dbReference type="PRINTS" id="PR00953">
    <property type="entry name" value="TYPE3IMRPROT"/>
</dbReference>
<evidence type="ECO:0000256" key="9">
    <source>
        <dbReference type="NCBIfam" id="TIGR01400"/>
    </source>
</evidence>
<evidence type="ECO:0000256" key="10">
    <source>
        <dbReference type="RuleBase" id="RU362071"/>
    </source>
</evidence>
<feature type="transmembrane region" description="Helical" evidence="10">
    <location>
        <begin position="212"/>
        <end position="232"/>
    </location>
</feature>
<keyword evidence="4 10" id="KW-1003">Cell membrane</keyword>
<evidence type="ECO:0000256" key="1">
    <source>
        <dbReference type="ARBA" id="ARBA00002578"/>
    </source>
</evidence>
<gene>
    <name evidence="11" type="primary">fliR</name>
    <name evidence="11" type="ORF">J5Y06_21650</name>
</gene>
<keyword evidence="5 10" id="KW-0812">Transmembrane</keyword>
<comment type="subcellular location">
    <subcellularLocation>
        <location evidence="10">Cell membrane</location>
        <topology evidence="10">Multi-pass membrane protein</topology>
    </subcellularLocation>
    <subcellularLocation>
        <location evidence="10">Bacterial flagellum basal body</location>
    </subcellularLocation>
</comment>
<organism evidence="11 12">
    <name type="scientific">Tianweitania sediminis</name>
    <dbReference type="NCBI Taxonomy" id="1502156"/>
    <lineage>
        <taxon>Bacteria</taxon>
        <taxon>Pseudomonadati</taxon>
        <taxon>Pseudomonadota</taxon>
        <taxon>Alphaproteobacteria</taxon>
        <taxon>Hyphomicrobiales</taxon>
        <taxon>Phyllobacteriaceae</taxon>
        <taxon>Tianweitania</taxon>
    </lineage>
</organism>
<evidence type="ECO:0000256" key="3">
    <source>
        <dbReference type="ARBA" id="ARBA00021717"/>
    </source>
</evidence>
<name>A0A8J7R3K2_9HYPH</name>
<accession>A0A8J7R3K2</accession>
<keyword evidence="7 10" id="KW-0472">Membrane</keyword>
<evidence type="ECO:0000256" key="7">
    <source>
        <dbReference type="ARBA" id="ARBA00023136"/>
    </source>
</evidence>
<comment type="function">
    <text evidence="1 10">Role in flagellar biosynthesis.</text>
</comment>
<proteinExistence type="inferred from homology"/>
<comment type="caution">
    <text evidence="11">The sequence shown here is derived from an EMBL/GenBank/DDBJ whole genome shotgun (WGS) entry which is preliminary data.</text>
</comment>
<dbReference type="PANTHER" id="PTHR30065">
    <property type="entry name" value="FLAGELLAR BIOSYNTHETIC PROTEIN FLIR"/>
    <property type="match status" value="1"/>
</dbReference>
<dbReference type="Proteomes" id="UP000666240">
    <property type="component" value="Unassembled WGS sequence"/>
</dbReference>
<evidence type="ECO:0000256" key="8">
    <source>
        <dbReference type="ARBA" id="ARBA00023143"/>
    </source>
</evidence>
<keyword evidence="8 10" id="KW-0975">Bacterial flagellum</keyword>
<protein>
    <recommendedName>
        <fullName evidence="3 9">Flagellar biosynthetic protein FliR</fullName>
    </recommendedName>
</protein>
<evidence type="ECO:0000256" key="6">
    <source>
        <dbReference type="ARBA" id="ARBA00022989"/>
    </source>
</evidence>
<dbReference type="Pfam" id="PF01311">
    <property type="entry name" value="Bac_export_1"/>
    <property type="match status" value="1"/>
</dbReference>
<keyword evidence="11" id="KW-0969">Cilium</keyword>
<dbReference type="GO" id="GO:0044780">
    <property type="term" value="P:bacterial-type flagellum assembly"/>
    <property type="evidence" value="ECO:0007669"/>
    <property type="project" value="UniProtKB-UniRule"/>
</dbReference>
<feature type="transmembrane region" description="Helical" evidence="10">
    <location>
        <begin position="38"/>
        <end position="57"/>
    </location>
</feature>
<evidence type="ECO:0000313" key="11">
    <source>
        <dbReference type="EMBL" id="MBP0441260.1"/>
    </source>
</evidence>
<dbReference type="GO" id="GO:0005886">
    <property type="term" value="C:plasma membrane"/>
    <property type="evidence" value="ECO:0007669"/>
    <property type="project" value="UniProtKB-SubCell"/>
</dbReference>
<keyword evidence="11" id="KW-0966">Cell projection</keyword>
<keyword evidence="6 10" id="KW-1133">Transmembrane helix</keyword>
<feature type="transmembrane region" description="Helical" evidence="10">
    <location>
        <begin position="7"/>
        <end position="26"/>
    </location>
</feature>
<evidence type="ECO:0000256" key="2">
    <source>
        <dbReference type="ARBA" id="ARBA00009772"/>
    </source>
</evidence>
<keyword evidence="11" id="KW-0282">Flagellum</keyword>
<comment type="similarity">
    <text evidence="2 10">Belongs to the FliR/MopE/SpaR family.</text>
</comment>
<evidence type="ECO:0000313" key="12">
    <source>
        <dbReference type="Proteomes" id="UP000666240"/>
    </source>
</evidence>
<dbReference type="InterPro" id="IPR002010">
    <property type="entry name" value="T3SS_IM_R"/>
</dbReference>
<dbReference type="RefSeq" id="WP_209337286.1">
    <property type="nucleotide sequence ID" value="NZ_JAGIYY010000012.1"/>
</dbReference>
<dbReference type="GO" id="GO:0006605">
    <property type="term" value="P:protein targeting"/>
    <property type="evidence" value="ECO:0007669"/>
    <property type="project" value="UniProtKB-UniRule"/>
</dbReference>
<dbReference type="GO" id="GO:0009425">
    <property type="term" value="C:bacterial-type flagellum basal body"/>
    <property type="evidence" value="ECO:0007669"/>
    <property type="project" value="UniProtKB-SubCell"/>
</dbReference>
<feature type="transmembrane region" description="Helical" evidence="10">
    <location>
        <begin position="178"/>
        <end position="200"/>
    </location>
</feature>
<dbReference type="PANTHER" id="PTHR30065:SF1">
    <property type="entry name" value="SURFACE PRESENTATION OF ANTIGENS PROTEIN SPAR"/>
    <property type="match status" value="1"/>
</dbReference>
<dbReference type="NCBIfam" id="TIGR01400">
    <property type="entry name" value="fliR"/>
    <property type="match status" value="1"/>
</dbReference>
<dbReference type="AlphaFoldDB" id="A0A8J7R3K2"/>
<keyword evidence="12" id="KW-1185">Reference proteome</keyword>
<dbReference type="EMBL" id="JAGIYY010000012">
    <property type="protein sequence ID" value="MBP0441260.1"/>
    <property type="molecule type" value="Genomic_DNA"/>
</dbReference>
<feature type="transmembrane region" description="Helical" evidence="10">
    <location>
        <begin position="69"/>
        <end position="90"/>
    </location>
</feature>
<evidence type="ECO:0000256" key="5">
    <source>
        <dbReference type="ARBA" id="ARBA00022692"/>
    </source>
</evidence>